<dbReference type="AlphaFoldDB" id="A0AAD9D8T1"/>
<evidence type="ECO:0000313" key="7">
    <source>
        <dbReference type="Proteomes" id="UP001224775"/>
    </source>
</evidence>
<evidence type="ECO:0000313" key="6">
    <source>
        <dbReference type="EMBL" id="KAK1736903.1"/>
    </source>
</evidence>
<dbReference type="Pfam" id="PF13535">
    <property type="entry name" value="ATP-grasp_4"/>
    <property type="match status" value="1"/>
</dbReference>
<accession>A0AAD9D8T1</accession>
<dbReference type="InterPro" id="IPR011761">
    <property type="entry name" value="ATP-grasp"/>
</dbReference>
<feature type="domain" description="ATP-grasp" evidence="5">
    <location>
        <begin position="197"/>
        <end position="402"/>
    </location>
</feature>
<keyword evidence="7" id="KW-1185">Reference proteome</keyword>
<sequence length="1010" mass="111483">MRSVSSNSIHRICCIIAIGNSNQYLTQRSHSLMNNCGSFHIYYSVQRSTMHYVTDKPVEATLPPHCTLLLIVDPISTSCRIAQEASKRGHCIGAIWTTTTDTEERDPARYGCASLRYKFELIEGRDWTATNGKEIAVVESVVNEAARRFKLTVAGCITGSGLPRSSQLADGLAKQMGLSTCTTPTTMIDVRNKFTQQTLLETAGLRSIKQVRGSTLDDEAIASFLDGEKYPLVIKLDEIGIQGGKIKLCHSKQEAIDHFRYLLQVIASSSNRTGAQVICQEFLRGVQVMVDNVSHNSKHKTCMVWRYDKRPANGERHVNFGMIPMESETHEAALAIPYVRQCLNAMGMKNGPSHAKCIVTVDGPVLIELKFRAHGGDGSWCHLARALTDGYSQVEASVDALLDPAAFELLPDAPLGPFNAHGLQVHLVSHSAGEVTSMPGFQVMKHLPSFVSLSTNVTVGSTVEYTTSLSTSPGVCVLMNKDESKLNIDLGLLRYLEEINALFDYKTKVESLARPTAASYTKQQKRNSRVDDMEKPSLVRIYSNDPKLTRQGMLMKRMTTIDASKEVVVVVDPYSTGCLVVNEIRSRGYQVIACWTLGFSEEMKTHTPGAAGEMKYFAEVDEQEDLADTVKAIYEAAGKLRVVACIAGGEAGVDCADEVSERMNLRTNGTHVANRRDKKIQQELIRDAGMRSVRQAAGSKWEHVVEFLQTEHYPVVLKPTDSAGSDGVKLCHNIEEAKQHFHHLFEVEAVNGGFNTEVLCQEFLRGKEYVVDQVSRDGIHKTSMVWVYDKRPANNSAFVYFGMVPVDPNSMEAKILIPYARGVLDVLGVNNGPSHAEVILTPTGPCLVEMNVRAHGGDGNWRSLARGLTGGYSQVEVTVDSYLDKKQFSITPNLPPTPFRASGQEVILVSYSRGRVIGTPGYDIIRDLQSFVYMETGIKVGSFVERTVDLLTGIGSVILMHEDISVLNADISRVREMELNNDLFEFERSGAMLTNASQRHLSEIIVCDDF</sequence>
<comment type="caution">
    <text evidence="6">The sequence shown here is derived from an EMBL/GenBank/DDBJ whole genome shotgun (WGS) entry which is preliminary data.</text>
</comment>
<gene>
    <name evidence="6" type="ORF">QTG54_012348</name>
</gene>
<protein>
    <recommendedName>
        <fullName evidence="5">ATP-grasp domain-containing protein</fullName>
    </recommendedName>
</protein>
<dbReference type="Gene3D" id="3.30.470.20">
    <property type="entry name" value="ATP-grasp fold, B domain"/>
    <property type="match status" value="2"/>
</dbReference>
<evidence type="ECO:0000259" key="5">
    <source>
        <dbReference type="PROSITE" id="PS50975"/>
    </source>
</evidence>
<evidence type="ECO:0000256" key="3">
    <source>
        <dbReference type="ARBA" id="ARBA00022840"/>
    </source>
</evidence>
<dbReference type="GO" id="GO:0016874">
    <property type="term" value="F:ligase activity"/>
    <property type="evidence" value="ECO:0007669"/>
    <property type="project" value="UniProtKB-KW"/>
</dbReference>
<dbReference type="GO" id="GO:0046872">
    <property type="term" value="F:metal ion binding"/>
    <property type="evidence" value="ECO:0007669"/>
    <property type="project" value="InterPro"/>
</dbReference>
<name>A0AAD9D8T1_9STRA</name>
<reference evidence="6" key="1">
    <citation type="submission" date="2023-06" db="EMBL/GenBank/DDBJ databases">
        <title>Survivors Of The Sea: Transcriptome response of Skeletonema marinoi to long-term dormancy.</title>
        <authorList>
            <person name="Pinder M.I.M."/>
            <person name="Kourtchenko O."/>
            <person name="Robertson E.K."/>
            <person name="Larsson T."/>
            <person name="Maumus F."/>
            <person name="Osuna-Cruz C.M."/>
            <person name="Vancaester E."/>
            <person name="Stenow R."/>
            <person name="Vandepoele K."/>
            <person name="Ploug H."/>
            <person name="Bruchert V."/>
            <person name="Godhe A."/>
            <person name="Topel M."/>
        </authorList>
    </citation>
    <scope>NUCLEOTIDE SEQUENCE</scope>
    <source>
        <strain evidence="6">R05AC</strain>
    </source>
</reference>
<proteinExistence type="predicted"/>
<dbReference type="EMBL" id="JATAAI010000027">
    <property type="protein sequence ID" value="KAK1736903.1"/>
    <property type="molecule type" value="Genomic_DNA"/>
</dbReference>
<keyword evidence="3 4" id="KW-0067">ATP-binding</keyword>
<evidence type="ECO:0000256" key="2">
    <source>
        <dbReference type="ARBA" id="ARBA00022741"/>
    </source>
</evidence>
<dbReference type="PANTHER" id="PTHR43585">
    <property type="entry name" value="FUMIPYRROLE BIOSYNTHESIS PROTEIN C"/>
    <property type="match status" value="1"/>
</dbReference>
<dbReference type="PROSITE" id="PS50975">
    <property type="entry name" value="ATP_GRASP"/>
    <property type="match status" value="2"/>
</dbReference>
<dbReference type="GO" id="GO:0005524">
    <property type="term" value="F:ATP binding"/>
    <property type="evidence" value="ECO:0007669"/>
    <property type="project" value="UniProtKB-UniRule"/>
</dbReference>
<organism evidence="6 7">
    <name type="scientific">Skeletonema marinoi</name>
    <dbReference type="NCBI Taxonomy" id="267567"/>
    <lineage>
        <taxon>Eukaryota</taxon>
        <taxon>Sar</taxon>
        <taxon>Stramenopiles</taxon>
        <taxon>Ochrophyta</taxon>
        <taxon>Bacillariophyta</taxon>
        <taxon>Coscinodiscophyceae</taxon>
        <taxon>Thalassiosirophycidae</taxon>
        <taxon>Thalassiosirales</taxon>
        <taxon>Skeletonemataceae</taxon>
        <taxon>Skeletonema</taxon>
        <taxon>Skeletonema marinoi-dohrnii complex</taxon>
    </lineage>
</organism>
<keyword evidence="1" id="KW-0436">Ligase</keyword>
<feature type="domain" description="ATP-grasp" evidence="5">
    <location>
        <begin position="682"/>
        <end position="883"/>
    </location>
</feature>
<keyword evidence="2 4" id="KW-0547">Nucleotide-binding</keyword>
<evidence type="ECO:0000256" key="1">
    <source>
        <dbReference type="ARBA" id="ARBA00022598"/>
    </source>
</evidence>
<dbReference type="SUPFAM" id="SSF56059">
    <property type="entry name" value="Glutathione synthetase ATP-binding domain-like"/>
    <property type="match status" value="2"/>
</dbReference>
<dbReference type="PANTHER" id="PTHR43585:SF2">
    <property type="entry name" value="ATP-GRASP ENZYME FSQD"/>
    <property type="match status" value="1"/>
</dbReference>
<dbReference type="Proteomes" id="UP001224775">
    <property type="component" value="Unassembled WGS sequence"/>
</dbReference>
<dbReference type="InterPro" id="IPR052032">
    <property type="entry name" value="ATP-dep_AA_Ligase"/>
</dbReference>
<evidence type="ECO:0000256" key="4">
    <source>
        <dbReference type="PROSITE-ProRule" id="PRU00409"/>
    </source>
</evidence>